<organism evidence="1 2">
    <name type="scientific">Rhizobium herbae</name>
    <dbReference type="NCBI Taxonomy" id="508661"/>
    <lineage>
        <taxon>Bacteria</taxon>
        <taxon>Pseudomonadati</taxon>
        <taxon>Pseudomonadota</taxon>
        <taxon>Alphaproteobacteria</taxon>
        <taxon>Hyphomicrobiales</taxon>
        <taxon>Rhizobiaceae</taxon>
        <taxon>Rhizobium/Agrobacterium group</taxon>
        <taxon>Rhizobium</taxon>
    </lineage>
</organism>
<dbReference type="Proteomes" id="UP000757604">
    <property type="component" value="Unassembled WGS sequence"/>
</dbReference>
<gene>
    <name evidence="1" type="ORF">JNB71_03520</name>
</gene>
<dbReference type="RefSeq" id="WP_220370437.1">
    <property type="nucleotide sequence ID" value="NZ_JAEUAO010000001.1"/>
</dbReference>
<sequence>MKRFKVTVTTAADGTATAYTPRFSGKICQIEYVKDAANAFAAGVDFTLTGEATGINLWTESNVDASAVRAPRQATHSQAGAAVLYAAGGTGVMDKIAAANDRVKIAIAQGGNGKVGVFHVLVEG</sequence>
<reference evidence="1 2" key="1">
    <citation type="journal article" date="2021" name="MBio">
        <title>Poor Competitiveness of Bradyrhizobium in Pigeon Pea Root Colonization in Indian Soils.</title>
        <authorList>
            <person name="Chalasani D."/>
            <person name="Basu A."/>
            <person name="Pullabhotla S.V.S.R.N."/>
            <person name="Jorrin B."/>
            <person name="Neal A.L."/>
            <person name="Poole P.S."/>
            <person name="Podile A.R."/>
            <person name="Tkacz A."/>
        </authorList>
    </citation>
    <scope>NUCLEOTIDE SEQUENCE [LARGE SCALE GENOMIC DNA]</scope>
    <source>
        <strain evidence="1 2">HU44</strain>
    </source>
</reference>
<keyword evidence="2" id="KW-1185">Reference proteome</keyword>
<name>A0ABS7H566_9HYPH</name>
<accession>A0ABS7H566</accession>
<dbReference type="EMBL" id="JAEUAO010000001">
    <property type="protein sequence ID" value="MBW9062381.1"/>
    <property type="molecule type" value="Genomic_DNA"/>
</dbReference>
<evidence type="ECO:0008006" key="3">
    <source>
        <dbReference type="Google" id="ProtNLM"/>
    </source>
</evidence>
<evidence type="ECO:0000313" key="2">
    <source>
        <dbReference type="Proteomes" id="UP000757604"/>
    </source>
</evidence>
<protein>
    <recommendedName>
        <fullName evidence="3">Phage tail protein</fullName>
    </recommendedName>
</protein>
<proteinExistence type="predicted"/>
<comment type="caution">
    <text evidence="1">The sequence shown here is derived from an EMBL/GenBank/DDBJ whole genome shotgun (WGS) entry which is preliminary data.</text>
</comment>
<evidence type="ECO:0000313" key="1">
    <source>
        <dbReference type="EMBL" id="MBW9062381.1"/>
    </source>
</evidence>